<reference evidence="13 14" key="1">
    <citation type="submission" date="2020-07" db="EMBL/GenBank/DDBJ databases">
        <authorList>
            <person name="Criscuolo A."/>
        </authorList>
    </citation>
    <scope>NUCLEOTIDE SEQUENCE [LARGE SCALE GENOMIC DNA]</scope>
    <source>
        <strain evidence="13">CIP111649</strain>
    </source>
</reference>
<evidence type="ECO:0000256" key="12">
    <source>
        <dbReference type="RuleBase" id="RU004466"/>
    </source>
</evidence>
<dbReference type="PANTHER" id="PTHR43281">
    <property type="entry name" value="FARNESYL DIPHOSPHATE SYNTHASE"/>
    <property type="match status" value="1"/>
</dbReference>
<evidence type="ECO:0000256" key="2">
    <source>
        <dbReference type="ARBA" id="ARBA00006706"/>
    </source>
</evidence>
<comment type="cofactor">
    <cofactor evidence="1">
        <name>Mg(2+)</name>
        <dbReference type="ChEBI" id="CHEBI:18420"/>
    </cofactor>
</comment>
<dbReference type="GO" id="GO:0016114">
    <property type="term" value="P:terpenoid biosynthetic process"/>
    <property type="evidence" value="ECO:0007669"/>
    <property type="project" value="UniProtKB-ARBA"/>
</dbReference>
<dbReference type="SFLD" id="SFLDS00005">
    <property type="entry name" value="Isoprenoid_Synthase_Type_I"/>
    <property type="match status" value="1"/>
</dbReference>
<evidence type="ECO:0000256" key="10">
    <source>
        <dbReference type="ARBA" id="ARBA00032873"/>
    </source>
</evidence>
<dbReference type="Gene3D" id="1.10.600.10">
    <property type="entry name" value="Farnesyl Diphosphate Synthase"/>
    <property type="match status" value="1"/>
</dbReference>
<evidence type="ECO:0000256" key="3">
    <source>
        <dbReference type="ARBA" id="ARBA00012439"/>
    </source>
</evidence>
<organism evidence="13 14">
    <name type="scientific">Jeotgalicoccus meleagridis</name>
    <dbReference type="NCBI Taxonomy" id="2759181"/>
    <lineage>
        <taxon>Bacteria</taxon>
        <taxon>Bacillati</taxon>
        <taxon>Bacillota</taxon>
        <taxon>Bacilli</taxon>
        <taxon>Bacillales</taxon>
        <taxon>Staphylococcaceae</taxon>
        <taxon>Jeotgalicoccus</taxon>
    </lineage>
</organism>
<comment type="catalytic activity">
    <reaction evidence="11">
        <text>isopentenyl diphosphate + (2E)-geranyl diphosphate = (2E,6E)-farnesyl diphosphate + diphosphate</text>
        <dbReference type="Rhea" id="RHEA:19361"/>
        <dbReference type="ChEBI" id="CHEBI:33019"/>
        <dbReference type="ChEBI" id="CHEBI:58057"/>
        <dbReference type="ChEBI" id="CHEBI:128769"/>
        <dbReference type="ChEBI" id="CHEBI:175763"/>
        <dbReference type="EC" id="2.5.1.10"/>
    </reaction>
</comment>
<dbReference type="InterPro" id="IPR008949">
    <property type="entry name" value="Isoprenoid_synthase_dom_sf"/>
</dbReference>
<dbReference type="RefSeq" id="WP_185125791.1">
    <property type="nucleotide sequence ID" value="NZ_CAJEWD010000008.1"/>
</dbReference>
<dbReference type="InterPro" id="IPR000092">
    <property type="entry name" value="Polyprenyl_synt"/>
</dbReference>
<name>A0A6V7RKK6_9STAP</name>
<dbReference type="EC" id="2.5.1.10" evidence="3"/>
<dbReference type="Proteomes" id="UP000589351">
    <property type="component" value="Unassembled WGS sequence"/>
</dbReference>
<dbReference type="FunFam" id="1.10.600.10:FF:000001">
    <property type="entry name" value="Geranylgeranyl diphosphate synthase"/>
    <property type="match status" value="1"/>
</dbReference>
<dbReference type="Pfam" id="PF00348">
    <property type="entry name" value="polyprenyl_synt"/>
    <property type="match status" value="1"/>
</dbReference>
<dbReference type="CDD" id="cd00685">
    <property type="entry name" value="Trans_IPPS_HT"/>
    <property type="match status" value="1"/>
</dbReference>
<dbReference type="PANTHER" id="PTHR43281:SF1">
    <property type="entry name" value="FARNESYL DIPHOSPHATE SYNTHASE"/>
    <property type="match status" value="1"/>
</dbReference>
<evidence type="ECO:0000313" key="13">
    <source>
        <dbReference type="EMBL" id="CAD2077965.1"/>
    </source>
</evidence>
<keyword evidence="14" id="KW-1185">Reference proteome</keyword>
<evidence type="ECO:0000256" key="4">
    <source>
        <dbReference type="ARBA" id="ARBA00015100"/>
    </source>
</evidence>
<evidence type="ECO:0000256" key="9">
    <source>
        <dbReference type="ARBA" id="ARBA00032380"/>
    </source>
</evidence>
<dbReference type="PROSITE" id="PS00723">
    <property type="entry name" value="POLYPRENYL_SYNTHASE_1"/>
    <property type="match status" value="1"/>
</dbReference>
<comment type="similarity">
    <text evidence="2 12">Belongs to the FPP/GGPP synthase family.</text>
</comment>
<gene>
    <name evidence="13" type="ORF">JEODO184_01279</name>
</gene>
<dbReference type="SFLD" id="SFLDG01017">
    <property type="entry name" value="Polyprenyl_Transferase_Like"/>
    <property type="match status" value="1"/>
</dbReference>
<proteinExistence type="inferred from homology"/>
<evidence type="ECO:0000256" key="11">
    <source>
        <dbReference type="ARBA" id="ARBA00049399"/>
    </source>
</evidence>
<sequence>MNKTESLTMVRRYILDHLYKYRQSETIYQASRYSIEAGGKGLRPMLLFTVLDALAVDRDKGLSAAAALEMIHTYSLIHDDLPAMDNDDLRRGKPTNHVVFGEATAILAGDNLLNESYKVISNDDNLSFETRIKLINELASASGQAGMISGQMFDIEAENKTISLSELERIHQYKTGALIRASVSLATIVANASEKLKEKLIDFSMVIGVLFQIKDDILDIEGKPEETGKNTGSDEKKGKVTYVSELGLNGAKLELEKKEKNAYKILTELDHDIDTSGLREIVAMFADRTQ</sequence>
<dbReference type="InterPro" id="IPR053378">
    <property type="entry name" value="Prenyl_diphosphate_synthase"/>
</dbReference>
<dbReference type="NCBIfam" id="NF045485">
    <property type="entry name" value="FPPsyn"/>
    <property type="match status" value="1"/>
</dbReference>
<protein>
    <recommendedName>
        <fullName evidence="4">Farnesyl diphosphate synthase</fullName>
        <ecNumber evidence="3">2.5.1.10</ecNumber>
    </recommendedName>
    <alternativeName>
        <fullName evidence="10">(2E,6E)-farnesyl diphosphate synthase</fullName>
    </alternativeName>
    <alternativeName>
        <fullName evidence="9">Geranyltranstransferase</fullName>
    </alternativeName>
</protein>
<evidence type="ECO:0000256" key="7">
    <source>
        <dbReference type="ARBA" id="ARBA00022842"/>
    </source>
</evidence>
<dbReference type="GO" id="GO:0005737">
    <property type="term" value="C:cytoplasm"/>
    <property type="evidence" value="ECO:0007669"/>
    <property type="project" value="UniProtKB-ARBA"/>
</dbReference>
<dbReference type="InterPro" id="IPR033749">
    <property type="entry name" value="Polyprenyl_synt_CS"/>
</dbReference>
<evidence type="ECO:0000256" key="5">
    <source>
        <dbReference type="ARBA" id="ARBA00022679"/>
    </source>
</evidence>
<accession>A0A6V7RKK6</accession>
<dbReference type="GO" id="GO:0046872">
    <property type="term" value="F:metal ion binding"/>
    <property type="evidence" value="ECO:0007669"/>
    <property type="project" value="UniProtKB-KW"/>
</dbReference>
<dbReference type="GO" id="GO:0004337">
    <property type="term" value="F:(2E,6E)-farnesyl diphosphate synthase activity"/>
    <property type="evidence" value="ECO:0007669"/>
    <property type="project" value="UniProtKB-EC"/>
</dbReference>
<dbReference type="AlphaFoldDB" id="A0A6V7RKK6"/>
<evidence type="ECO:0000256" key="8">
    <source>
        <dbReference type="ARBA" id="ARBA00023229"/>
    </source>
</evidence>
<dbReference type="SUPFAM" id="SSF48576">
    <property type="entry name" value="Terpenoid synthases"/>
    <property type="match status" value="1"/>
</dbReference>
<evidence type="ECO:0000256" key="1">
    <source>
        <dbReference type="ARBA" id="ARBA00001946"/>
    </source>
</evidence>
<dbReference type="EMBL" id="CAJEWD010000008">
    <property type="protein sequence ID" value="CAD2077965.1"/>
    <property type="molecule type" value="Genomic_DNA"/>
</dbReference>
<keyword evidence="8" id="KW-0414">Isoprene biosynthesis</keyword>
<keyword evidence="6" id="KW-0479">Metal-binding</keyword>
<keyword evidence="5 12" id="KW-0808">Transferase</keyword>
<evidence type="ECO:0000313" key="14">
    <source>
        <dbReference type="Proteomes" id="UP000589351"/>
    </source>
</evidence>
<comment type="caution">
    <text evidence="13">The sequence shown here is derived from an EMBL/GenBank/DDBJ whole genome shotgun (WGS) entry which is preliminary data.</text>
</comment>
<evidence type="ECO:0000256" key="6">
    <source>
        <dbReference type="ARBA" id="ARBA00022723"/>
    </source>
</evidence>
<dbReference type="PROSITE" id="PS00444">
    <property type="entry name" value="POLYPRENYL_SYNTHASE_2"/>
    <property type="match status" value="1"/>
</dbReference>
<keyword evidence="7" id="KW-0460">Magnesium</keyword>